<name>A0A1R3KXZ7_COCAP</name>
<reference evidence="1 2" key="1">
    <citation type="submission" date="2013-09" db="EMBL/GenBank/DDBJ databases">
        <title>Corchorus capsularis genome sequencing.</title>
        <authorList>
            <person name="Alam M."/>
            <person name="Haque M.S."/>
            <person name="Islam M.S."/>
            <person name="Emdad E.M."/>
            <person name="Islam M.M."/>
            <person name="Ahmed B."/>
            <person name="Halim A."/>
            <person name="Hossen Q.M.M."/>
            <person name="Hossain M.Z."/>
            <person name="Ahmed R."/>
            <person name="Khan M.M."/>
            <person name="Islam R."/>
            <person name="Rashid M.M."/>
            <person name="Khan S.A."/>
            <person name="Rahman M.S."/>
            <person name="Alam M."/>
        </authorList>
    </citation>
    <scope>NUCLEOTIDE SEQUENCE [LARGE SCALE GENOMIC DNA]</scope>
    <source>
        <strain evidence="2">cv. CVL-1</strain>
        <tissue evidence="1">Whole seedling</tissue>
    </source>
</reference>
<keyword evidence="2" id="KW-1185">Reference proteome</keyword>
<dbReference type="Proteomes" id="UP000188268">
    <property type="component" value="Unassembled WGS sequence"/>
</dbReference>
<dbReference type="EMBL" id="AWWV01000619">
    <property type="protein sequence ID" value="OMP11984.1"/>
    <property type="molecule type" value="Genomic_DNA"/>
</dbReference>
<evidence type="ECO:0000313" key="1">
    <source>
        <dbReference type="EMBL" id="OMP11984.1"/>
    </source>
</evidence>
<comment type="caution">
    <text evidence="1">The sequence shown here is derived from an EMBL/GenBank/DDBJ whole genome shotgun (WGS) entry which is preliminary data.</text>
</comment>
<dbReference type="AlphaFoldDB" id="A0A1R3KXZ7"/>
<sequence>MAKDPLKWGDIGGKFHGADFIGPFENFNGLAFV</sequence>
<evidence type="ECO:0000313" key="2">
    <source>
        <dbReference type="Proteomes" id="UP000188268"/>
    </source>
</evidence>
<protein>
    <submittedName>
        <fullName evidence="1">Uncharacterized protein</fullName>
    </submittedName>
</protein>
<accession>A0A1R3KXZ7</accession>
<gene>
    <name evidence="1" type="ORF">CCACVL1_00183</name>
</gene>
<proteinExistence type="predicted"/>
<dbReference type="Gramene" id="OMP11984">
    <property type="protein sequence ID" value="OMP11984"/>
    <property type="gene ID" value="CCACVL1_00183"/>
</dbReference>
<organism evidence="1 2">
    <name type="scientific">Corchorus capsularis</name>
    <name type="common">Jute</name>
    <dbReference type="NCBI Taxonomy" id="210143"/>
    <lineage>
        <taxon>Eukaryota</taxon>
        <taxon>Viridiplantae</taxon>
        <taxon>Streptophyta</taxon>
        <taxon>Embryophyta</taxon>
        <taxon>Tracheophyta</taxon>
        <taxon>Spermatophyta</taxon>
        <taxon>Magnoliopsida</taxon>
        <taxon>eudicotyledons</taxon>
        <taxon>Gunneridae</taxon>
        <taxon>Pentapetalae</taxon>
        <taxon>rosids</taxon>
        <taxon>malvids</taxon>
        <taxon>Malvales</taxon>
        <taxon>Malvaceae</taxon>
        <taxon>Grewioideae</taxon>
        <taxon>Apeibeae</taxon>
        <taxon>Corchorus</taxon>
    </lineage>
</organism>